<feature type="transmembrane region" description="Helical" evidence="2">
    <location>
        <begin position="209"/>
        <end position="230"/>
    </location>
</feature>
<dbReference type="PANTHER" id="PTHR43156:SF2">
    <property type="entry name" value="STAGE II SPORULATION PROTEIN E"/>
    <property type="match status" value="1"/>
</dbReference>
<feature type="transmembrane region" description="Helical" evidence="2">
    <location>
        <begin position="162"/>
        <end position="189"/>
    </location>
</feature>
<dbReference type="InterPro" id="IPR052016">
    <property type="entry name" value="Bact_Sigma-Reg"/>
</dbReference>
<dbReference type="RefSeq" id="WP_195551176.1">
    <property type="nucleotide sequence ID" value="NZ_JADMNX010000002.1"/>
</dbReference>
<keyword evidence="2" id="KW-1133">Transmembrane helix</keyword>
<evidence type="ECO:0000313" key="5">
    <source>
        <dbReference type="Proteomes" id="UP001211421"/>
    </source>
</evidence>
<dbReference type="InterPro" id="IPR036457">
    <property type="entry name" value="PPM-type-like_dom_sf"/>
</dbReference>
<keyword evidence="2" id="KW-0812">Transmembrane</keyword>
<gene>
    <name evidence="4" type="ORF">PNV70_04045</name>
</gene>
<dbReference type="PANTHER" id="PTHR43156">
    <property type="entry name" value="STAGE II SPORULATION PROTEIN E-RELATED"/>
    <property type="match status" value="1"/>
</dbReference>
<feature type="transmembrane region" description="Helical" evidence="2">
    <location>
        <begin position="45"/>
        <end position="69"/>
    </location>
</feature>
<evidence type="ECO:0000313" key="4">
    <source>
        <dbReference type="EMBL" id="MDB8741240.1"/>
    </source>
</evidence>
<accession>A0AAW6E206</accession>
<reference evidence="4" key="1">
    <citation type="submission" date="2023-01" db="EMBL/GenBank/DDBJ databases">
        <title>Human gut microbiome strain richness.</title>
        <authorList>
            <person name="Chen-Liaw A."/>
        </authorList>
    </citation>
    <scope>NUCLEOTIDE SEQUENCE</scope>
    <source>
        <strain evidence="4">D59st1_B8_D59t2_181005</strain>
    </source>
</reference>
<dbReference type="GO" id="GO:0016791">
    <property type="term" value="F:phosphatase activity"/>
    <property type="evidence" value="ECO:0007669"/>
    <property type="project" value="TreeGrafter"/>
</dbReference>
<dbReference type="AlphaFoldDB" id="A0AAW6E206"/>
<dbReference type="InterPro" id="IPR001932">
    <property type="entry name" value="PPM-type_phosphatase-like_dom"/>
</dbReference>
<comment type="caution">
    <text evidence="4">The sequence shown here is derived from an EMBL/GenBank/DDBJ whole genome shotgun (WGS) entry which is preliminary data.</text>
</comment>
<evidence type="ECO:0000256" key="1">
    <source>
        <dbReference type="ARBA" id="ARBA00022801"/>
    </source>
</evidence>
<protein>
    <submittedName>
        <fullName evidence="4">SpoIIE family protein phosphatase</fullName>
    </submittedName>
</protein>
<feature type="domain" description="PPM-type phosphatase" evidence="3">
    <location>
        <begin position="549"/>
        <end position="750"/>
    </location>
</feature>
<dbReference type="SUPFAM" id="SSF81606">
    <property type="entry name" value="PP2C-like"/>
    <property type="match status" value="1"/>
</dbReference>
<dbReference type="SMART" id="SM00331">
    <property type="entry name" value="PP2C_SIG"/>
    <property type="match status" value="1"/>
</dbReference>
<feature type="transmembrane region" description="Helical" evidence="2">
    <location>
        <begin position="242"/>
        <end position="270"/>
    </location>
</feature>
<proteinExistence type="predicted"/>
<feature type="transmembrane region" description="Helical" evidence="2">
    <location>
        <begin position="75"/>
        <end position="92"/>
    </location>
</feature>
<feature type="transmembrane region" description="Helical" evidence="2">
    <location>
        <begin position="104"/>
        <end position="124"/>
    </location>
</feature>
<feature type="transmembrane region" description="Helical" evidence="2">
    <location>
        <begin position="18"/>
        <end position="38"/>
    </location>
</feature>
<sequence length="760" mass="82173">MEKIRHTAKFHTSGKTNVLMAVLSAAAAFAASFGKILGFPSSMNVAVAVLSGTNVIPVFLGSALAYFVSGTFSEGIVQLCAILVIGAVRLVMPSADHKEDPVFVSLLTTGAMLLFSCVMSVAMPSDTYTASLRMISSLMCGCVVFIALTVKRQRNRSGVFDLTGINGVFTAILYIMFISTITAAPLHVVNLGRIAGTLFMLMAVRKYRNIGGAVVGALTTCGVLLCTPSLARNTLLLATSGLICGAFLQFGSLVIVLVFLAVSLVSLVAMGVNGDTFSMFADLLIGSVLFIALPVPVIKRVAKKVVGVKNSVDLVGQTTSSKLNMASRTLGGIRGQLTMVTAAIDKRSKEATLSKRVRSVVCTDCDMYSVCSKRCVQLDDSFSKLESIVCTYNNLSLDDVEKHLGGCVRKSLLCKSFNELYTDFVAERADSMRVREMREFLSEQLSSMEDILSDLSFRAGQVRSVDPQLSARVREHFSNLGYPNVKACVYIDENLCQRVDVFITAQFRGDLVRLTATLSEMIDYDLDMPVIVKVDNITRMSFAEIPKFTVDIKSFSASSSGEYSGDSFEVFDSSVNEKYIVLSDGMGTGKRARLDSLFSVSLVTRLIRSGMSMQTAHRLINSMLRVKGWEESFATLDIMRLELNGGTVQFLKSGAAQSFLFRDGGLKSIGGQAFPAGILAECTPDVSELKLFDGDVLLMTSDGVEDATAREILRCGGMNAQEIVTVLGAKALAQRTGGRRDDITIIAAKIFLRDENGKWM</sequence>
<feature type="transmembrane region" description="Helical" evidence="2">
    <location>
        <begin position="276"/>
        <end position="295"/>
    </location>
</feature>
<keyword evidence="2" id="KW-0472">Membrane</keyword>
<evidence type="ECO:0000259" key="3">
    <source>
        <dbReference type="SMART" id="SM00331"/>
    </source>
</evidence>
<organism evidence="4 5">
    <name type="scientific">Ruminococcus bicirculans</name>
    <name type="common">ex Wegman et al. 2014</name>
    <dbReference type="NCBI Taxonomy" id="1160721"/>
    <lineage>
        <taxon>Bacteria</taxon>
        <taxon>Bacillati</taxon>
        <taxon>Bacillota</taxon>
        <taxon>Clostridia</taxon>
        <taxon>Eubacteriales</taxon>
        <taxon>Oscillospiraceae</taxon>
        <taxon>Ruminococcus</taxon>
    </lineage>
</organism>
<dbReference type="Proteomes" id="UP001211421">
    <property type="component" value="Unassembled WGS sequence"/>
</dbReference>
<feature type="transmembrane region" description="Helical" evidence="2">
    <location>
        <begin position="130"/>
        <end position="150"/>
    </location>
</feature>
<keyword evidence="1" id="KW-0378">Hydrolase</keyword>
<evidence type="ECO:0000256" key="2">
    <source>
        <dbReference type="SAM" id="Phobius"/>
    </source>
</evidence>
<dbReference type="Pfam" id="PF07228">
    <property type="entry name" value="SpoIIE"/>
    <property type="match status" value="1"/>
</dbReference>
<name>A0AAW6E206_9FIRM</name>
<dbReference type="Gene3D" id="3.60.40.10">
    <property type="entry name" value="PPM-type phosphatase domain"/>
    <property type="match status" value="1"/>
</dbReference>
<dbReference type="EMBL" id="JAQMLS010000002">
    <property type="protein sequence ID" value="MDB8741240.1"/>
    <property type="molecule type" value="Genomic_DNA"/>
</dbReference>